<sequence length="183" mass="20791">MRSLKDYSISFKGLKEGNHLFDYKVDAEFFGLLEDSLYEDGNLDVLVDMTKSMQLMVFDIKARGTLVTLCDNCLEPIDVPVNAEYKLFVKFGSEYDEPSDDVIVLPHEEHEINLAKVLYDVIVTSVSIRHVHQPDADGNSTCDPEMLRKLEQYVVNKGSDDDGEVKQDPRWDGLKEIIGKKLS</sequence>
<evidence type="ECO:0000313" key="1">
    <source>
        <dbReference type="EMBL" id="URW80052.1"/>
    </source>
</evidence>
<dbReference type="AlphaFoldDB" id="A0A9J6ZQ40"/>
<keyword evidence="2" id="KW-1185">Reference proteome</keyword>
<gene>
    <name evidence="1" type="ORF">M9189_01590</name>
</gene>
<dbReference type="InterPro" id="IPR003772">
    <property type="entry name" value="YceD"/>
</dbReference>
<reference evidence="1" key="1">
    <citation type="submission" date="2022-05" db="EMBL/GenBank/DDBJ databases">
        <authorList>
            <person name="Sun X."/>
        </authorList>
    </citation>
    <scope>NUCLEOTIDE SEQUENCE</scope>
    <source>
        <strain evidence="1">Ai-910</strain>
    </source>
</reference>
<proteinExistence type="predicted"/>
<dbReference type="RefSeq" id="WP_250724164.1">
    <property type="nucleotide sequence ID" value="NZ_CP098400.1"/>
</dbReference>
<evidence type="ECO:0000313" key="2">
    <source>
        <dbReference type="Proteomes" id="UP001056426"/>
    </source>
</evidence>
<dbReference type="Proteomes" id="UP001056426">
    <property type="component" value="Chromosome"/>
</dbReference>
<protein>
    <submittedName>
        <fullName evidence="1">DUF177 domain-containing protein</fullName>
    </submittedName>
</protein>
<dbReference type="EMBL" id="CP098400">
    <property type="protein sequence ID" value="URW80052.1"/>
    <property type="molecule type" value="Genomic_DNA"/>
</dbReference>
<name>A0A9J6ZQ40_9BACT</name>
<dbReference type="Pfam" id="PF02620">
    <property type="entry name" value="YceD"/>
    <property type="match status" value="1"/>
</dbReference>
<organism evidence="1 2">
    <name type="scientific">Xiashengella succiniciproducens</name>
    <dbReference type="NCBI Taxonomy" id="2949635"/>
    <lineage>
        <taxon>Bacteria</taxon>
        <taxon>Pseudomonadati</taxon>
        <taxon>Bacteroidota</taxon>
        <taxon>Bacteroidia</taxon>
        <taxon>Marinilabiliales</taxon>
        <taxon>Marinilabiliaceae</taxon>
        <taxon>Xiashengella</taxon>
    </lineage>
</organism>
<reference evidence="1" key="2">
    <citation type="submission" date="2022-06" db="EMBL/GenBank/DDBJ databases">
        <title>Xiashengella guii gen. nov. sp. nov., a bacterium isolated form anaerobic digestion tank.</title>
        <authorList>
            <person name="Huang H."/>
        </authorList>
    </citation>
    <scope>NUCLEOTIDE SEQUENCE</scope>
    <source>
        <strain evidence="1">Ai-910</strain>
    </source>
</reference>
<accession>A0A9J6ZQ40</accession>
<dbReference type="KEGG" id="alkq:M9189_01590"/>